<evidence type="ECO:0000313" key="4">
    <source>
        <dbReference type="EMBL" id="CAD8168972.1"/>
    </source>
</evidence>
<proteinExistence type="predicted"/>
<dbReference type="GO" id="GO:0036158">
    <property type="term" value="P:outer dynein arm assembly"/>
    <property type="evidence" value="ECO:0007669"/>
    <property type="project" value="InterPro"/>
</dbReference>
<evidence type="ECO:0000256" key="2">
    <source>
        <dbReference type="SAM" id="Coils"/>
    </source>
</evidence>
<dbReference type="EMBL" id="CAJJDO010000050">
    <property type="protein sequence ID" value="CAD8168972.1"/>
    <property type="molecule type" value="Genomic_DNA"/>
</dbReference>
<protein>
    <recommendedName>
        <fullName evidence="3">ODAD1 central coiled coil region domain-containing protein</fullName>
    </recommendedName>
</protein>
<evidence type="ECO:0000256" key="1">
    <source>
        <dbReference type="ARBA" id="ARBA00023054"/>
    </source>
</evidence>
<dbReference type="Pfam" id="PF21773">
    <property type="entry name" value="ODAD1_CC"/>
    <property type="match status" value="1"/>
</dbReference>
<reference evidence="4" key="1">
    <citation type="submission" date="2021-01" db="EMBL/GenBank/DDBJ databases">
        <authorList>
            <consortium name="Genoscope - CEA"/>
            <person name="William W."/>
        </authorList>
    </citation>
    <scope>NUCLEOTIDE SEQUENCE</scope>
</reference>
<organism evidence="4 5">
    <name type="scientific">Paramecium pentaurelia</name>
    <dbReference type="NCBI Taxonomy" id="43138"/>
    <lineage>
        <taxon>Eukaryota</taxon>
        <taxon>Sar</taxon>
        <taxon>Alveolata</taxon>
        <taxon>Ciliophora</taxon>
        <taxon>Intramacronucleata</taxon>
        <taxon>Oligohymenophorea</taxon>
        <taxon>Peniculida</taxon>
        <taxon>Parameciidae</taxon>
        <taxon>Paramecium</taxon>
    </lineage>
</organism>
<feature type="coiled-coil region" evidence="2">
    <location>
        <begin position="335"/>
        <end position="392"/>
    </location>
</feature>
<accession>A0A8S1UYK4</accession>
<dbReference type="GO" id="GO:0097542">
    <property type="term" value="C:ciliary tip"/>
    <property type="evidence" value="ECO:0007669"/>
    <property type="project" value="TreeGrafter"/>
</dbReference>
<dbReference type="GO" id="GO:0035253">
    <property type="term" value="C:ciliary rootlet"/>
    <property type="evidence" value="ECO:0007669"/>
    <property type="project" value="TreeGrafter"/>
</dbReference>
<feature type="coiled-coil region" evidence="2">
    <location>
        <begin position="34"/>
        <end position="72"/>
    </location>
</feature>
<dbReference type="PANTHER" id="PTHR46518">
    <property type="entry name" value="COILED-COIL DOMAIN-CONTAINING PROTEIN 151"/>
    <property type="match status" value="1"/>
</dbReference>
<dbReference type="GO" id="GO:0003341">
    <property type="term" value="P:cilium movement"/>
    <property type="evidence" value="ECO:0007669"/>
    <property type="project" value="InterPro"/>
</dbReference>
<sequence>MSRVQTAKSQQNIRSIEEELEHQIKKSGLLDADRKNFYNNAEETKRKNNEIIEQLKKENRDLKKLQDELIANKRGASASLAKTQGAFISWSGDIKDENYWRRKLDDAKHLTKAKKERLIQLQDKLNEVSDTKFGVPEESPLMRQIRILENNLDKVMIKYNEAQSIRKTYEQIVKRLKEERVGYDNQLAAIERSLKGKEHDYEELLLLAHDATHAKELAQAELKKYEHKKAAVRELRKTYLDAKRKAIEEREKVIQKLEKREKDNVQTQVEYNTSNIPIQESSNPNVDTNIQKQKLADYEEAFHKLKEATGFRDVNDIIQKFTSQDETSKSLSDLKGEYQDKIEQLVTERQKLRDHLNDLKYEGGEALTRKQIDEIENNVNNAINKCERTKLKYERVQKILVNVKAGIEHLYEKLEFFKLEGKPNIVISDETLVDGLSQVVEKMKLVLQLIKNDASYRAQDFKQTWKDFNKEHIDQFINLNLRDNNIKPENVSRNIRVRIQDKEDDDVSDGEIEDDIDQEVTAKLKQKYGAQAKDKNAKNLIIYVQAIEDQNRFGLKFENKKNKRNKKDQFSYQITKHKILIHLEIIIFCKAKKDLKKMEFTFQVRNIHLKKEKQLIELKQEQTTIQKQMDLESKVQYSFLEIYQFTKTLLKIVFHNQTK</sequence>
<dbReference type="PANTHER" id="PTHR46518:SF1">
    <property type="entry name" value="OUTER DYNEIN ARM-DOCKING COMPLEX SUBUNIT 3"/>
    <property type="match status" value="1"/>
</dbReference>
<keyword evidence="5" id="KW-1185">Reference proteome</keyword>
<dbReference type="InterPro" id="IPR049258">
    <property type="entry name" value="ODAD1_CC"/>
</dbReference>
<comment type="caution">
    <text evidence="4">The sequence shown here is derived from an EMBL/GenBank/DDBJ whole genome shotgun (WGS) entry which is preliminary data.</text>
</comment>
<keyword evidence="1 2" id="KW-0175">Coiled coil</keyword>
<dbReference type="AlphaFoldDB" id="A0A8S1UYK4"/>
<evidence type="ECO:0000313" key="5">
    <source>
        <dbReference type="Proteomes" id="UP000689195"/>
    </source>
</evidence>
<evidence type="ECO:0000259" key="3">
    <source>
        <dbReference type="Pfam" id="PF21773"/>
    </source>
</evidence>
<feature type="coiled-coil region" evidence="2">
    <location>
        <begin position="104"/>
        <end position="263"/>
    </location>
</feature>
<gene>
    <name evidence="4" type="ORF">PPENT_87.1.T0500084</name>
</gene>
<dbReference type="OrthoDB" id="10255247at2759"/>
<dbReference type="Proteomes" id="UP000689195">
    <property type="component" value="Unassembled WGS sequence"/>
</dbReference>
<feature type="domain" description="ODAD1 central coiled coil region" evidence="3">
    <location>
        <begin position="143"/>
        <end position="415"/>
    </location>
</feature>
<dbReference type="InterPro" id="IPR033192">
    <property type="entry name" value="ODAD3"/>
</dbReference>
<name>A0A8S1UYK4_9CILI</name>
<dbReference type="GO" id="GO:0036064">
    <property type="term" value="C:ciliary basal body"/>
    <property type="evidence" value="ECO:0007669"/>
    <property type="project" value="TreeGrafter"/>
</dbReference>